<dbReference type="RefSeq" id="WP_211695688.1">
    <property type="nucleotide sequence ID" value="NZ_CP046600.1"/>
</dbReference>
<proteinExistence type="predicted"/>
<evidence type="ECO:0000259" key="4">
    <source>
        <dbReference type="Pfam" id="PF01494"/>
    </source>
</evidence>
<protein>
    <submittedName>
        <fullName evidence="5">NAD(P)-binding protein</fullName>
    </submittedName>
</protein>
<dbReference type="PANTHER" id="PTHR43004">
    <property type="entry name" value="TRK SYSTEM POTASSIUM UPTAKE PROTEIN"/>
    <property type="match status" value="1"/>
</dbReference>
<dbReference type="Pfam" id="PF21274">
    <property type="entry name" value="Rng_hyd_C"/>
    <property type="match status" value="1"/>
</dbReference>
<keyword evidence="3" id="KW-0274">FAD</keyword>
<keyword evidence="6" id="KW-1185">Reference proteome</keyword>
<sequence>MDGSDRILIVGAGPVGLTAAAELGRRGVAVRVVDAASGLSTTSKAIGIHARTLELLERLDISARLVDVGVEIGGFRFHDRGEVIADLSFAGLATHYPFALSLGQDATERVLLDRVHADGGGVEWGVRLAALRDRGDRVEVELAHPDGRREQTTVSWVLGCDGAHSSVRQQLGVGFDGEPFPQWFLVADLHMDTALDANRINLFLSDAGATAVLPLPEPGLFRLATPLDTDALRPHDVSLIDLAAIEALWSARVGSRAHFSDPRWIAPFQFQSRLAGAYRKGRVLLAGDAAHVHSPVGGQGMNAGMHDAFNLVWKLDAVRRGAPEALLDSYDAERRPVAAHMLAQTRRNAVLVSSKSRMLRAARKRMLKLVTRVRPIRLRVLEALTMLSVSYPRTALPGPTAAISPHARLGGEPSAGQRAPDAPLQCGDSTMRLHDLLRSPRHVLLCFDGGARDQTDHRELLHASIDVVVIRRASSPGTSGEGQQQLCVWDRGGVAHRVYRAHRPTSVLVRPDGVIAWRGRPSRREQLRAVTASTLPTALG</sequence>
<dbReference type="GO" id="GO:0016709">
    <property type="term" value="F:oxidoreductase activity, acting on paired donors, with incorporation or reduction of molecular oxygen, NAD(P)H as one donor, and incorporation of one atom of oxygen"/>
    <property type="evidence" value="ECO:0007669"/>
    <property type="project" value="UniProtKB-ARBA"/>
</dbReference>
<dbReference type="Pfam" id="PF01494">
    <property type="entry name" value="FAD_binding_3"/>
    <property type="match status" value="1"/>
</dbReference>
<dbReference type="InterPro" id="IPR002938">
    <property type="entry name" value="FAD-bd"/>
</dbReference>
<comment type="cofactor">
    <cofactor evidence="1">
        <name>FAD</name>
        <dbReference type="ChEBI" id="CHEBI:57692"/>
    </cofactor>
</comment>
<dbReference type="Gene3D" id="3.30.70.2450">
    <property type="match status" value="1"/>
</dbReference>
<dbReference type="KEGG" id="mspg:F6B93_14375"/>
<dbReference type="SUPFAM" id="SSF51905">
    <property type="entry name" value="FAD/NAD(P)-binding domain"/>
    <property type="match status" value="1"/>
</dbReference>
<feature type="domain" description="FAD-binding" evidence="4">
    <location>
        <begin position="7"/>
        <end position="344"/>
    </location>
</feature>
<dbReference type="AlphaFoldDB" id="A0A975JYM2"/>
<dbReference type="Gene3D" id="3.50.50.60">
    <property type="entry name" value="FAD/NAD(P)-binding domain"/>
    <property type="match status" value="1"/>
</dbReference>
<evidence type="ECO:0000256" key="2">
    <source>
        <dbReference type="ARBA" id="ARBA00022630"/>
    </source>
</evidence>
<dbReference type="EMBL" id="CP046600">
    <property type="protein sequence ID" value="QUR68116.1"/>
    <property type="molecule type" value="Genomic_DNA"/>
</dbReference>
<name>A0A975JYM2_9MYCO</name>
<dbReference type="Gene3D" id="3.40.30.120">
    <property type="match status" value="1"/>
</dbReference>
<evidence type="ECO:0000313" key="5">
    <source>
        <dbReference type="EMBL" id="QUR68116.1"/>
    </source>
</evidence>
<organism evidence="5 6">
    <name type="scientific">Mycobacterium spongiae</name>
    <dbReference type="NCBI Taxonomy" id="886343"/>
    <lineage>
        <taxon>Bacteria</taxon>
        <taxon>Bacillati</taxon>
        <taxon>Actinomycetota</taxon>
        <taxon>Actinomycetes</taxon>
        <taxon>Mycobacteriales</taxon>
        <taxon>Mycobacteriaceae</taxon>
        <taxon>Mycobacterium</taxon>
    </lineage>
</organism>
<evidence type="ECO:0000256" key="3">
    <source>
        <dbReference type="ARBA" id="ARBA00022827"/>
    </source>
</evidence>
<dbReference type="GO" id="GO:0071949">
    <property type="term" value="F:FAD binding"/>
    <property type="evidence" value="ECO:0007669"/>
    <property type="project" value="InterPro"/>
</dbReference>
<accession>A0A975JYM2</accession>
<reference evidence="5" key="1">
    <citation type="submission" date="2019-12" db="EMBL/GenBank/DDBJ databases">
        <title>Mycobacterium spongiae sp. nov.</title>
        <authorList>
            <person name="Stinear T."/>
        </authorList>
    </citation>
    <scope>NUCLEOTIDE SEQUENCE</scope>
    <source>
        <strain evidence="5">FSD4b-SM</strain>
    </source>
</reference>
<dbReference type="Proteomes" id="UP000682202">
    <property type="component" value="Chromosome"/>
</dbReference>
<keyword evidence="2" id="KW-0285">Flavoprotein</keyword>
<evidence type="ECO:0000256" key="1">
    <source>
        <dbReference type="ARBA" id="ARBA00001974"/>
    </source>
</evidence>
<gene>
    <name evidence="5" type="ORF">F6B93_14375</name>
</gene>
<dbReference type="PRINTS" id="PR00420">
    <property type="entry name" value="RNGMNOXGNASE"/>
</dbReference>
<dbReference type="InterPro" id="IPR050641">
    <property type="entry name" value="RIFMO-like"/>
</dbReference>
<dbReference type="PANTHER" id="PTHR43004:SF19">
    <property type="entry name" value="BINDING MONOOXYGENASE, PUTATIVE (JCVI)-RELATED"/>
    <property type="match status" value="1"/>
</dbReference>
<dbReference type="InterPro" id="IPR036188">
    <property type="entry name" value="FAD/NAD-bd_sf"/>
</dbReference>
<evidence type="ECO:0000313" key="6">
    <source>
        <dbReference type="Proteomes" id="UP000682202"/>
    </source>
</evidence>